<dbReference type="Pfam" id="PF25298">
    <property type="entry name" value="Baculo_FP_2nd"/>
    <property type="match status" value="1"/>
</dbReference>
<dbReference type="Proteomes" id="UP001219518">
    <property type="component" value="Unassembled WGS sequence"/>
</dbReference>
<keyword evidence="1" id="KW-0175">Coiled coil</keyword>
<comment type="caution">
    <text evidence="3">The sequence shown here is derived from an EMBL/GenBank/DDBJ whole genome shotgun (WGS) entry which is preliminary data.</text>
</comment>
<evidence type="ECO:0000256" key="1">
    <source>
        <dbReference type="SAM" id="Coils"/>
    </source>
</evidence>
<reference evidence="3" key="2">
    <citation type="journal article" date="2023" name="BMC Genomics">
        <title>Pest status, molecular evolution, and epigenetic factors derived from the genome assembly of Frankliniella fusca, a thysanopteran phytovirus vector.</title>
        <authorList>
            <person name="Catto M.A."/>
            <person name="Labadie P.E."/>
            <person name="Jacobson A.L."/>
            <person name="Kennedy G.G."/>
            <person name="Srinivasan R."/>
            <person name="Hunt B.G."/>
        </authorList>
    </citation>
    <scope>NUCLEOTIDE SEQUENCE</scope>
    <source>
        <strain evidence="3">PL_HMW_Pooled</strain>
    </source>
</reference>
<protein>
    <submittedName>
        <fullName evidence="3">11.0 kDa protein in cwlL 5'region</fullName>
    </submittedName>
</protein>
<organism evidence="3 4">
    <name type="scientific">Frankliniella fusca</name>
    <dbReference type="NCBI Taxonomy" id="407009"/>
    <lineage>
        <taxon>Eukaryota</taxon>
        <taxon>Metazoa</taxon>
        <taxon>Ecdysozoa</taxon>
        <taxon>Arthropoda</taxon>
        <taxon>Hexapoda</taxon>
        <taxon>Insecta</taxon>
        <taxon>Pterygota</taxon>
        <taxon>Neoptera</taxon>
        <taxon>Paraneoptera</taxon>
        <taxon>Thysanoptera</taxon>
        <taxon>Terebrantia</taxon>
        <taxon>Thripoidea</taxon>
        <taxon>Thripidae</taxon>
        <taxon>Frankliniella</taxon>
    </lineage>
</organism>
<dbReference type="PANTHER" id="PTHR11505">
    <property type="entry name" value="L1 TRANSPOSABLE ELEMENT-RELATED"/>
    <property type="match status" value="1"/>
</dbReference>
<evidence type="ECO:0000313" key="4">
    <source>
        <dbReference type="Proteomes" id="UP001219518"/>
    </source>
</evidence>
<evidence type="ECO:0000313" key="3">
    <source>
        <dbReference type="EMBL" id="KAK3911786.1"/>
    </source>
</evidence>
<gene>
    <name evidence="3" type="ORF">KUF71_021447</name>
</gene>
<name>A0AAE1GYQ7_9NEOP</name>
<keyword evidence="4" id="KW-1185">Reference proteome</keyword>
<feature type="domain" description="FP protein C-terminal" evidence="2">
    <location>
        <begin position="254"/>
        <end position="306"/>
    </location>
</feature>
<dbReference type="InterPro" id="IPR057251">
    <property type="entry name" value="FP_C"/>
</dbReference>
<sequence>MMATCSVCFEDLPSDFAVCSLNNCKLHFACAGTSEATWRKSGNKRTWKCPPCRASGPKVPDPAPVTGEELRQFMGEVRTQMKVLKDLEELKPMVVSLEESVQHMSNQYDDLMSELKSQGTTVKQLEKQVETLTETAKEKDNVIVGLKERLNEVEQYARNKNLEISGIQEVKNENLKDIMCVLSTILQIDYKPDDVDVIHRIPSRNPKVPAKIVAQFTQRSKRNLWLQNKKHGIVSSDVTSSEENTKVYISEHLTAEWKKLLWMTKQKGRELGYKAIWYRDGKIFVKKDFNVKEVIRITTERDLAKL</sequence>
<dbReference type="InterPro" id="IPR004244">
    <property type="entry name" value="Transposase_22"/>
</dbReference>
<evidence type="ECO:0000259" key="2">
    <source>
        <dbReference type="Pfam" id="PF25298"/>
    </source>
</evidence>
<dbReference type="AlphaFoldDB" id="A0AAE1GYQ7"/>
<reference evidence="3" key="1">
    <citation type="submission" date="2021-07" db="EMBL/GenBank/DDBJ databases">
        <authorList>
            <person name="Catto M.A."/>
            <person name="Jacobson A."/>
            <person name="Kennedy G."/>
            <person name="Labadie P."/>
            <person name="Hunt B.G."/>
            <person name="Srinivasan R."/>
        </authorList>
    </citation>
    <scope>NUCLEOTIDE SEQUENCE</scope>
    <source>
        <strain evidence="3">PL_HMW_Pooled</strain>
        <tissue evidence="3">Head</tissue>
    </source>
</reference>
<proteinExistence type="predicted"/>
<accession>A0AAE1GYQ7</accession>
<dbReference type="EMBL" id="JAHWGI010000286">
    <property type="protein sequence ID" value="KAK3911786.1"/>
    <property type="molecule type" value="Genomic_DNA"/>
</dbReference>
<feature type="coiled-coil region" evidence="1">
    <location>
        <begin position="94"/>
        <end position="142"/>
    </location>
</feature>